<proteinExistence type="predicted"/>
<evidence type="ECO:0000313" key="3">
    <source>
        <dbReference type="Proteomes" id="UP000297447"/>
    </source>
</evidence>
<keyword evidence="1" id="KW-0472">Membrane</keyword>
<comment type="caution">
    <text evidence="2">The sequence shown here is derived from an EMBL/GenBank/DDBJ whole genome shotgun (WGS) entry which is preliminary data.</text>
</comment>
<evidence type="ECO:0000313" key="2">
    <source>
        <dbReference type="EMBL" id="TFD45136.1"/>
    </source>
</evidence>
<name>A0A4R8ZTN7_9MICO</name>
<feature type="transmembrane region" description="Helical" evidence="1">
    <location>
        <begin position="23"/>
        <end position="49"/>
    </location>
</feature>
<accession>A0A4R8ZTN7</accession>
<keyword evidence="3" id="KW-1185">Reference proteome</keyword>
<dbReference type="Proteomes" id="UP000297447">
    <property type="component" value="Unassembled WGS sequence"/>
</dbReference>
<dbReference type="RefSeq" id="WP_134521126.1">
    <property type="nucleotide sequence ID" value="NZ_SOHE01000088.1"/>
</dbReference>
<sequence length="88" mass="8898">MTVPDHRDADGVPSPAANTRVTAITGIVVGVIPLLSWIGLFLSIVALVACRRAGAKPTLPVVGLVVSSVVLAASVVYLLIPVGPFALG</sequence>
<organism evidence="2 3">
    <name type="scientific">Cryobacterium frigoriphilum</name>
    <dbReference type="NCBI Taxonomy" id="1259150"/>
    <lineage>
        <taxon>Bacteria</taxon>
        <taxon>Bacillati</taxon>
        <taxon>Actinomycetota</taxon>
        <taxon>Actinomycetes</taxon>
        <taxon>Micrococcales</taxon>
        <taxon>Microbacteriaceae</taxon>
        <taxon>Cryobacterium</taxon>
    </lineage>
</organism>
<feature type="transmembrane region" description="Helical" evidence="1">
    <location>
        <begin position="61"/>
        <end position="80"/>
    </location>
</feature>
<dbReference type="AlphaFoldDB" id="A0A4R8ZTN7"/>
<keyword evidence="1" id="KW-1133">Transmembrane helix</keyword>
<gene>
    <name evidence="2" type="ORF">E3T55_19110</name>
</gene>
<evidence type="ECO:0008006" key="4">
    <source>
        <dbReference type="Google" id="ProtNLM"/>
    </source>
</evidence>
<keyword evidence="1" id="KW-0812">Transmembrane</keyword>
<evidence type="ECO:0000256" key="1">
    <source>
        <dbReference type="SAM" id="Phobius"/>
    </source>
</evidence>
<protein>
    <recommendedName>
        <fullName evidence="4">DUF4190 domain-containing protein</fullName>
    </recommendedName>
</protein>
<dbReference type="EMBL" id="SOHE01000088">
    <property type="protein sequence ID" value="TFD45136.1"/>
    <property type="molecule type" value="Genomic_DNA"/>
</dbReference>
<reference evidence="2 3" key="1">
    <citation type="submission" date="2019-03" db="EMBL/GenBank/DDBJ databases">
        <title>Genomics of glacier-inhabiting Cryobacterium strains.</title>
        <authorList>
            <person name="Liu Q."/>
            <person name="Xin Y.-H."/>
        </authorList>
    </citation>
    <scope>NUCLEOTIDE SEQUENCE [LARGE SCALE GENOMIC DNA]</scope>
    <source>
        <strain evidence="2 3">Hh14</strain>
    </source>
</reference>